<sequence length="123" mass="13648">MNQQSPVSAIPLNKHFSVHALPVERIDRGLPNLPNSSQSLGNINSKRFSNQSIPQQPPPPPEPHQTVPSLPRSYTSSSLSTDSLNPNFNNMITMNGSPMESYPQQNNNISLFLNKPSVNKNFR</sequence>
<evidence type="ECO:0000256" key="1">
    <source>
        <dbReference type="SAM" id="MobiDB-lite"/>
    </source>
</evidence>
<feature type="compositionally biased region" description="Polar residues" evidence="1">
    <location>
        <begin position="87"/>
        <end position="105"/>
    </location>
</feature>
<feature type="compositionally biased region" description="Polar residues" evidence="1">
    <location>
        <begin position="33"/>
        <end position="50"/>
    </location>
</feature>
<reference evidence="2 3" key="1">
    <citation type="submission" date="2016-08" db="EMBL/GenBank/DDBJ databases">
        <title>A Parts List for Fungal Cellulosomes Revealed by Comparative Genomics.</title>
        <authorList>
            <consortium name="DOE Joint Genome Institute"/>
            <person name="Haitjema C.H."/>
            <person name="Gilmore S.P."/>
            <person name="Henske J.K."/>
            <person name="Solomon K.V."/>
            <person name="De Groot R."/>
            <person name="Kuo A."/>
            <person name="Mondo S.J."/>
            <person name="Salamov A.A."/>
            <person name="Labutti K."/>
            <person name="Zhao Z."/>
            <person name="Chiniquy J."/>
            <person name="Barry K."/>
            <person name="Brewer H.M."/>
            <person name="Purvine S.O."/>
            <person name="Wright A.T."/>
            <person name="Boxma B."/>
            <person name="Van Alen T."/>
            <person name="Hackstein J.H."/>
            <person name="Baker S.E."/>
            <person name="Grigoriev I.V."/>
            <person name="O'Malley M.A."/>
        </authorList>
    </citation>
    <scope>NUCLEOTIDE SEQUENCE [LARGE SCALE GENOMIC DNA]</scope>
    <source>
        <strain evidence="2 3">G1</strain>
    </source>
</reference>
<name>A0A1Y2CYM5_9FUNG</name>
<accession>A0A1Y2CYM5</accession>
<organism evidence="2 3">
    <name type="scientific">Neocallimastix californiae</name>
    <dbReference type="NCBI Taxonomy" id="1754190"/>
    <lineage>
        <taxon>Eukaryota</taxon>
        <taxon>Fungi</taxon>
        <taxon>Fungi incertae sedis</taxon>
        <taxon>Chytridiomycota</taxon>
        <taxon>Chytridiomycota incertae sedis</taxon>
        <taxon>Neocallimastigomycetes</taxon>
        <taxon>Neocallimastigales</taxon>
        <taxon>Neocallimastigaceae</taxon>
        <taxon>Neocallimastix</taxon>
    </lineage>
</organism>
<feature type="compositionally biased region" description="Low complexity" evidence="1">
    <location>
        <begin position="64"/>
        <end position="86"/>
    </location>
</feature>
<protein>
    <submittedName>
        <fullName evidence="2">Uncharacterized protein</fullName>
    </submittedName>
</protein>
<proteinExistence type="predicted"/>
<dbReference type="EMBL" id="MCOG01000094">
    <property type="protein sequence ID" value="ORY52130.1"/>
    <property type="molecule type" value="Genomic_DNA"/>
</dbReference>
<keyword evidence="3" id="KW-1185">Reference proteome</keyword>
<dbReference type="AlphaFoldDB" id="A0A1Y2CYM5"/>
<evidence type="ECO:0000313" key="2">
    <source>
        <dbReference type="EMBL" id="ORY52130.1"/>
    </source>
</evidence>
<dbReference type="Proteomes" id="UP000193920">
    <property type="component" value="Unassembled WGS sequence"/>
</dbReference>
<comment type="caution">
    <text evidence="2">The sequence shown here is derived from an EMBL/GenBank/DDBJ whole genome shotgun (WGS) entry which is preliminary data.</text>
</comment>
<feature type="region of interest" description="Disordered" evidence="1">
    <location>
        <begin position="27"/>
        <end position="105"/>
    </location>
</feature>
<evidence type="ECO:0000313" key="3">
    <source>
        <dbReference type="Proteomes" id="UP000193920"/>
    </source>
</evidence>
<gene>
    <name evidence="2" type="ORF">LY90DRAFT_288773</name>
</gene>